<feature type="transmembrane region" description="Helical" evidence="8">
    <location>
        <begin position="230"/>
        <end position="247"/>
    </location>
</feature>
<keyword evidence="4 8" id="KW-1003">Cell membrane</keyword>
<sequence>MDVTFGFLLLFVATFLVAGLVKGVTGMGLPTVAVGMLGSAVSPVTAAAMLVIPSLVTNVWQLLNGPSLGALLRRLWPMMLAILLGTVASTALLVEGDSRWSGMALGGALVAYAAYALLSPSTSVPGRWERPLAPLVGLVTGVLTGATGVFTLPAVPWLQSLRLPRDVLVQALGLAFTVSTVALALGLGRLGEFRLGQLGWSTAGIVPALVGMALGQAVRSRISQQRFRQFFLAFLILLGLELAIRALL</sequence>
<dbReference type="Proteomes" id="UP001165270">
    <property type="component" value="Unassembled WGS sequence"/>
</dbReference>
<keyword evidence="6 8" id="KW-1133">Transmembrane helix</keyword>
<gene>
    <name evidence="9" type="ORF">MQN93_43465</name>
</gene>
<comment type="subcellular location">
    <subcellularLocation>
        <location evidence="1 8">Cell membrane</location>
        <topology evidence="1 8">Multi-pass membrane protein</topology>
    </subcellularLocation>
</comment>
<name>A0ABS9XWV1_9ACTN</name>
<keyword evidence="5 8" id="KW-0812">Transmembrane</keyword>
<dbReference type="InterPro" id="IPR002781">
    <property type="entry name" value="TM_pro_TauE-like"/>
</dbReference>
<evidence type="ECO:0000256" key="3">
    <source>
        <dbReference type="ARBA" id="ARBA00022448"/>
    </source>
</evidence>
<dbReference type="InterPro" id="IPR052017">
    <property type="entry name" value="TSUP"/>
</dbReference>
<comment type="caution">
    <text evidence="9">The sequence shown here is derived from an EMBL/GenBank/DDBJ whole genome shotgun (WGS) entry which is preliminary data.</text>
</comment>
<evidence type="ECO:0000256" key="4">
    <source>
        <dbReference type="ARBA" id="ARBA00022475"/>
    </source>
</evidence>
<evidence type="ECO:0000256" key="2">
    <source>
        <dbReference type="ARBA" id="ARBA00009142"/>
    </source>
</evidence>
<comment type="similarity">
    <text evidence="2 8">Belongs to the 4-toluene sulfonate uptake permease (TSUP) (TC 2.A.102) family.</text>
</comment>
<dbReference type="Pfam" id="PF01925">
    <property type="entry name" value="TauE"/>
    <property type="match status" value="1"/>
</dbReference>
<organism evidence="9 10">
    <name type="scientific">Streptomyces spinosisporus</name>
    <dbReference type="NCBI Taxonomy" id="2927582"/>
    <lineage>
        <taxon>Bacteria</taxon>
        <taxon>Bacillati</taxon>
        <taxon>Actinomycetota</taxon>
        <taxon>Actinomycetes</taxon>
        <taxon>Kitasatosporales</taxon>
        <taxon>Streptomycetaceae</taxon>
        <taxon>Streptomyces</taxon>
    </lineage>
</organism>
<dbReference type="PANTHER" id="PTHR30269:SF32">
    <property type="entry name" value="MEMBRANE TRANSPORTER PROTEIN-RELATED"/>
    <property type="match status" value="1"/>
</dbReference>
<proteinExistence type="inferred from homology"/>
<reference evidence="9" key="1">
    <citation type="submission" date="2022-03" db="EMBL/GenBank/DDBJ databases">
        <title>Streptomyces 7R015 and 7R016 isolated from Barleria lupulina in Thailand.</title>
        <authorList>
            <person name="Kanchanasin P."/>
            <person name="Phongsopitanun W."/>
            <person name="Tanasupawat S."/>
        </authorList>
    </citation>
    <scope>NUCLEOTIDE SEQUENCE</scope>
    <source>
        <strain evidence="9">7R016</strain>
    </source>
</reference>
<feature type="transmembrane region" description="Helical" evidence="8">
    <location>
        <begin position="75"/>
        <end position="94"/>
    </location>
</feature>
<feature type="transmembrane region" description="Helical" evidence="8">
    <location>
        <begin position="39"/>
        <end position="63"/>
    </location>
</feature>
<keyword evidence="7 8" id="KW-0472">Membrane</keyword>
<evidence type="ECO:0000256" key="6">
    <source>
        <dbReference type="ARBA" id="ARBA00022989"/>
    </source>
</evidence>
<evidence type="ECO:0000256" key="7">
    <source>
        <dbReference type="ARBA" id="ARBA00023136"/>
    </source>
</evidence>
<accession>A0ABS9XWV1</accession>
<keyword evidence="3" id="KW-0813">Transport</keyword>
<evidence type="ECO:0000256" key="5">
    <source>
        <dbReference type="ARBA" id="ARBA00022692"/>
    </source>
</evidence>
<evidence type="ECO:0000256" key="1">
    <source>
        <dbReference type="ARBA" id="ARBA00004651"/>
    </source>
</evidence>
<evidence type="ECO:0000313" key="10">
    <source>
        <dbReference type="Proteomes" id="UP001165270"/>
    </source>
</evidence>
<keyword evidence="10" id="KW-1185">Reference proteome</keyword>
<dbReference type="EMBL" id="JALDAX010000043">
    <property type="protein sequence ID" value="MCI3246558.1"/>
    <property type="molecule type" value="Genomic_DNA"/>
</dbReference>
<feature type="transmembrane region" description="Helical" evidence="8">
    <location>
        <begin position="132"/>
        <end position="155"/>
    </location>
</feature>
<feature type="transmembrane region" description="Helical" evidence="8">
    <location>
        <begin position="198"/>
        <end position="218"/>
    </location>
</feature>
<protein>
    <recommendedName>
        <fullName evidence="8">Probable membrane transporter protein</fullName>
    </recommendedName>
</protein>
<feature type="transmembrane region" description="Helical" evidence="8">
    <location>
        <begin position="167"/>
        <end position="186"/>
    </location>
</feature>
<dbReference type="RefSeq" id="WP_242713886.1">
    <property type="nucleotide sequence ID" value="NZ_JALDAX010000043.1"/>
</dbReference>
<dbReference type="PANTHER" id="PTHR30269">
    <property type="entry name" value="TRANSMEMBRANE PROTEIN YFCA"/>
    <property type="match status" value="1"/>
</dbReference>
<evidence type="ECO:0000256" key="8">
    <source>
        <dbReference type="RuleBase" id="RU363041"/>
    </source>
</evidence>
<feature type="transmembrane region" description="Helical" evidence="8">
    <location>
        <begin position="100"/>
        <end position="120"/>
    </location>
</feature>
<evidence type="ECO:0000313" key="9">
    <source>
        <dbReference type="EMBL" id="MCI3246558.1"/>
    </source>
</evidence>